<dbReference type="PANTHER" id="PTHR30015">
    <property type="entry name" value="MRR RESTRICTION SYSTEM PROTEIN"/>
    <property type="match status" value="1"/>
</dbReference>
<dbReference type="EMBL" id="FORP01000002">
    <property type="protein sequence ID" value="SFI89119.1"/>
    <property type="molecule type" value="Genomic_DNA"/>
</dbReference>
<dbReference type="SUPFAM" id="SSF52980">
    <property type="entry name" value="Restriction endonuclease-like"/>
    <property type="match status" value="1"/>
</dbReference>
<dbReference type="InterPro" id="IPR011335">
    <property type="entry name" value="Restrct_endonuc-II-like"/>
</dbReference>
<dbReference type="InterPro" id="IPR011856">
    <property type="entry name" value="tRNA_endonuc-like_dom_sf"/>
</dbReference>
<feature type="domain" description="Restriction endonuclease type IV Mrr" evidence="2">
    <location>
        <begin position="230"/>
        <end position="343"/>
    </location>
</feature>
<feature type="compositionally biased region" description="Basic and acidic residues" evidence="1">
    <location>
        <begin position="1"/>
        <end position="16"/>
    </location>
</feature>
<dbReference type="PANTHER" id="PTHR30015:SF7">
    <property type="entry name" value="TYPE IV METHYL-DIRECTED RESTRICTION ENZYME ECOKMRR"/>
    <property type="match status" value="1"/>
</dbReference>
<name>A0A1I3LWL2_9PSEU</name>
<dbReference type="GO" id="GO:0015666">
    <property type="term" value="F:restriction endodeoxyribonuclease activity"/>
    <property type="evidence" value="ECO:0007669"/>
    <property type="project" value="TreeGrafter"/>
</dbReference>
<dbReference type="InterPro" id="IPR052906">
    <property type="entry name" value="Type_IV_Methyl-Rstrct_Enzyme"/>
</dbReference>
<dbReference type="AlphaFoldDB" id="A0A1I3LWL2"/>
<dbReference type="Gene3D" id="3.40.1350.10">
    <property type="match status" value="1"/>
</dbReference>
<evidence type="ECO:0000313" key="3">
    <source>
        <dbReference type="EMBL" id="SFI89119.1"/>
    </source>
</evidence>
<dbReference type="Proteomes" id="UP000199025">
    <property type="component" value="Unassembled WGS sequence"/>
</dbReference>
<dbReference type="GO" id="GO:0003677">
    <property type="term" value="F:DNA binding"/>
    <property type="evidence" value="ECO:0007669"/>
    <property type="project" value="InterPro"/>
</dbReference>
<accession>A0A1I3LWL2</accession>
<reference evidence="3 4" key="1">
    <citation type="submission" date="2016-10" db="EMBL/GenBank/DDBJ databases">
        <authorList>
            <person name="de Groot N.N."/>
        </authorList>
    </citation>
    <scope>NUCLEOTIDE SEQUENCE [LARGE SCALE GENOMIC DNA]</scope>
    <source>
        <strain evidence="3 4">DSM 44468</strain>
    </source>
</reference>
<evidence type="ECO:0000313" key="4">
    <source>
        <dbReference type="Proteomes" id="UP000199025"/>
    </source>
</evidence>
<dbReference type="InterPro" id="IPR007560">
    <property type="entry name" value="Restrct_endonuc_IV_Mrr"/>
</dbReference>
<evidence type="ECO:0000256" key="1">
    <source>
        <dbReference type="SAM" id="MobiDB-lite"/>
    </source>
</evidence>
<dbReference type="GO" id="GO:0009307">
    <property type="term" value="P:DNA restriction-modification system"/>
    <property type="evidence" value="ECO:0007669"/>
    <property type="project" value="InterPro"/>
</dbReference>
<feature type="region of interest" description="Disordered" evidence="1">
    <location>
        <begin position="1"/>
        <end position="25"/>
    </location>
</feature>
<keyword evidence="4" id="KW-1185">Reference proteome</keyword>
<evidence type="ECO:0000259" key="2">
    <source>
        <dbReference type="Pfam" id="PF04471"/>
    </source>
</evidence>
<proteinExistence type="predicted"/>
<protein>
    <submittedName>
        <fullName evidence="3">Restriction system protein</fullName>
    </submittedName>
</protein>
<gene>
    <name evidence="3" type="ORF">SAMN05421835_10276</name>
</gene>
<sequence length="358" mass="40390">MQARHRQAEESRRQGVEQHNAQVNDLEQRVLSKQPEAVEDYFELLVEGSPLPAELPIDVEVAYQVDARKLLLIRELPNVDVIPEAREYTYVKTRDEITAKPRPPKEIKERYARLVAQLVLRTIRDVFEVRPAELVDEVAINAHVSTRNKATGQPERPCLVSVSATRQQFEHLVLTELDPVECLRYFNALVSPHPWDLEAVRPIFDPDLSKYRLVEAQDVVAGLDSRPVLLEMRPFEFEVLVKQLFEAMGMKSWVTQASRDDGLDAIAVNEDPIMGGVCVIQAKRYKSMVEPDAVRALAGVMDDKRASRGVLVTTSRFGKASHDFAARHGRIQLIEGAHLKHLLLEYLGLDVLLGPASA</sequence>
<dbReference type="STRING" id="115433.SAMN05421835_10276"/>
<dbReference type="Pfam" id="PF04471">
    <property type="entry name" value="Mrr_cat"/>
    <property type="match status" value="1"/>
</dbReference>
<organism evidence="3 4">
    <name type="scientific">Amycolatopsis sacchari</name>
    <dbReference type="NCBI Taxonomy" id="115433"/>
    <lineage>
        <taxon>Bacteria</taxon>
        <taxon>Bacillati</taxon>
        <taxon>Actinomycetota</taxon>
        <taxon>Actinomycetes</taxon>
        <taxon>Pseudonocardiales</taxon>
        <taxon>Pseudonocardiaceae</taxon>
        <taxon>Amycolatopsis</taxon>
    </lineage>
</organism>